<sequence length="149" mass="15714">MPNLARLLAVAALGGGLAGAAPFTLRTGAGQAWSLSSVLGRERVLIVNRPPAAYLAEMRRQDTALQVYDLRVVALLPPGDARLNGPATPMLTLLADPGGRVGAGYGPATLIGKDTGVKARYKAPPSLKTVGAFIDTMPMRQQERRERGR</sequence>
<accession>A0ABW1DL30</accession>
<feature type="domain" description="DUF4174" evidence="3">
    <location>
        <begin position="40"/>
        <end position="143"/>
    </location>
</feature>
<feature type="signal peptide" evidence="2">
    <location>
        <begin position="1"/>
        <end position="20"/>
    </location>
</feature>
<feature type="chain" id="PRO_5045063375" evidence="2">
    <location>
        <begin position="21"/>
        <end position="149"/>
    </location>
</feature>
<evidence type="ECO:0000313" key="4">
    <source>
        <dbReference type="EMBL" id="MFC5848054.1"/>
    </source>
</evidence>
<dbReference type="Proteomes" id="UP001595979">
    <property type="component" value="Unassembled WGS sequence"/>
</dbReference>
<dbReference type="EMBL" id="JBHSOH010000006">
    <property type="protein sequence ID" value="MFC5848054.1"/>
    <property type="molecule type" value="Genomic_DNA"/>
</dbReference>
<keyword evidence="5" id="KW-1185">Reference proteome</keyword>
<evidence type="ECO:0000256" key="2">
    <source>
        <dbReference type="SAM" id="SignalP"/>
    </source>
</evidence>
<keyword evidence="1 2" id="KW-0732">Signal</keyword>
<dbReference type="Pfam" id="PF13778">
    <property type="entry name" value="DUF4174"/>
    <property type="match status" value="1"/>
</dbReference>
<comment type="caution">
    <text evidence="4">The sequence shown here is derived from an EMBL/GenBank/DDBJ whole genome shotgun (WGS) entry which is preliminary data.</text>
</comment>
<reference evidence="5" key="1">
    <citation type="journal article" date="2019" name="Int. J. Syst. Evol. Microbiol.">
        <title>The Global Catalogue of Microorganisms (GCM) 10K type strain sequencing project: providing services to taxonomists for standard genome sequencing and annotation.</title>
        <authorList>
            <consortium name="The Broad Institute Genomics Platform"/>
            <consortium name="The Broad Institute Genome Sequencing Center for Infectious Disease"/>
            <person name="Wu L."/>
            <person name="Ma J."/>
        </authorList>
    </citation>
    <scope>NUCLEOTIDE SEQUENCE [LARGE SCALE GENOMIC DNA]</scope>
    <source>
        <strain evidence="5">CGMCC 1.15053</strain>
    </source>
</reference>
<protein>
    <submittedName>
        <fullName evidence="4">DUF4174 domain-containing protein</fullName>
    </submittedName>
</protein>
<evidence type="ECO:0000259" key="3">
    <source>
        <dbReference type="Pfam" id="PF13778"/>
    </source>
</evidence>
<evidence type="ECO:0000313" key="5">
    <source>
        <dbReference type="Proteomes" id="UP001595979"/>
    </source>
</evidence>
<name>A0ABW1DL30_9DEIO</name>
<dbReference type="RefSeq" id="WP_380047736.1">
    <property type="nucleotide sequence ID" value="NZ_JBHSOH010000006.1"/>
</dbReference>
<proteinExistence type="predicted"/>
<dbReference type="InterPro" id="IPR025232">
    <property type="entry name" value="DUF4174"/>
</dbReference>
<gene>
    <name evidence="4" type="ORF">ACFPQ6_06995</name>
</gene>
<evidence type="ECO:0000256" key="1">
    <source>
        <dbReference type="ARBA" id="ARBA00022729"/>
    </source>
</evidence>
<organism evidence="4 5">
    <name type="scientific">Deinococcus petrolearius</name>
    <dbReference type="NCBI Taxonomy" id="1751295"/>
    <lineage>
        <taxon>Bacteria</taxon>
        <taxon>Thermotogati</taxon>
        <taxon>Deinococcota</taxon>
        <taxon>Deinococci</taxon>
        <taxon>Deinococcales</taxon>
        <taxon>Deinococcaceae</taxon>
        <taxon>Deinococcus</taxon>
    </lineage>
</organism>